<proteinExistence type="predicted"/>
<feature type="domain" description="GGDEF" evidence="3">
    <location>
        <begin position="253"/>
        <end position="386"/>
    </location>
</feature>
<feature type="transmembrane region" description="Helical" evidence="1">
    <location>
        <begin position="23"/>
        <end position="40"/>
    </location>
</feature>
<dbReference type="InterPro" id="IPR035919">
    <property type="entry name" value="EAL_sf"/>
</dbReference>
<dbReference type="SUPFAM" id="SSF55073">
    <property type="entry name" value="Nucleotide cyclase"/>
    <property type="match status" value="1"/>
</dbReference>
<dbReference type="Pfam" id="PF00563">
    <property type="entry name" value="EAL"/>
    <property type="match status" value="1"/>
</dbReference>
<keyword evidence="1" id="KW-0472">Membrane</keyword>
<dbReference type="CDD" id="cd01949">
    <property type="entry name" value="GGDEF"/>
    <property type="match status" value="1"/>
</dbReference>
<dbReference type="InterPro" id="IPR043128">
    <property type="entry name" value="Rev_trsase/Diguanyl_cyclase"/>
</dbReference>
<feature type="transmembrane region" description="Helical" evidence="1">
    <location>
        <begin position="46"/>
        <end position="71"/>
    </location>
</feature>
<gene>
    <name evidence="4" type="ORF">J2T60_002557</name>
</gene>
<evidence type="ECO:0000313" key="5">
    <source>
        <dbReference type="Proteomes" id="UP001523550"/>
    </source>
</evidence>
<dbReference type="PROSITE" id="PS50883">
    <property type="entry name" value="EAL"/>
    <property type="match status" value="1"/>
</dbReference>
<dbReference type="RefSeq" id="WP_253450991.1">
    <property type="nucleotide sequence ID" value="NZ_JALJYF010000003.1"/>
</dbReference>
<feature type="domain" description="EAL" evidence="2">
    <location>
        <begin position="395"/>
        <end position="649"/>
    </location>
</feature>
<dbReference type="NCBIfam" id="TIGR00254">
    <property type="entry name" value="GGDEF"/>
    <property type="match status" value="1"/>
</dbReference>
<keyword evidence="5" id="KW-1185">Reference proteome</keyword>
<dbReference type="SMART" id="SM00052">
    <property type="entry name" value="EAL"/>
    <property type="match status" value="1"/>
</dbReference>
<comment type="caution">
    <text evidence="4">The sequence shown here is derived from an EMBL/GenBank/DDBJ whole genome shotgun (WGS) entry which is preliminary data.</text>
</comment>
<name>A0ABT1GE73_9GAMM</name>
<keyword evidence="1" id="KW-0812">Transmembrane</keyword>
<evidence type="ECO:0000256" key="1">
    <source>
        <dbReference type="SAM" id="Phobius"/>
    </source>
</evidence>
<dbReference type="CDD" id="cd01948">
    <property type="entry name" value="EAL"/>
    <property type="match status" value="1"/>
</dbReference>
<reference evidence="4 5" key="1">
    <citation type="submission" date="2022-03" db="EMBL/GenBank/DDBJ databases">
        <title>Genomic Encyclopedia of Type Strains, Phase III (KMG-III): the genomes of soil and plant-associated and newly described type strains.</title>
        <authorList>
            <person name="Whitman W."/>
        </authorList>
    </citation>
    <scope>NUCLEOTIDE SEQUENCE [LARGE SCALE GENOMIC DNA]</scope>
    <source>
        <strain evidence="4 5">BSker1</strain>
    </source>
</reference>
<dbReference type="PROSITE" id="PS50887">
    <property type="entry name" value="GGDEF"/>
    <property type="match status" value="1"/>
</dbReference>
<dbReference type="InterPro" id="IPR000160">
    <property type="entry name" value="GGDEF_dom"/>
</dbReference>
<dbReference type="Gene3D" id="3.20.20.450">
    <property type="entry name" value="EAL domain"/>
    <property type="match status" value="1"/>
</dbReference>
<dbReference type="EMBL" id="JALJYF010000003">
    <property type="protein sequence ID" value="MCP1728543.1"/>
    <property type="molecule type" value="Genomic_DNA"/>
</dbReference>
<keyword evidence="1" id="KW-1133">Transmembrane helix</keyword>
<protein>
    <submittedName>
        <fullName evidence="4">Diguanylate cyclase (GGDEF)-like protein</fullName>
    </submittedName>
</protein>
<sequence>MTADTERQVRAERLRILYHSHRASYVAALVVAGLAALLFADKASQWLINLFLIWILLAEGSRAITQLLFYWRGESRLALQLEAWEWTFIITGLFAATAWGFAGFIFFTPDDPTYQASLALVLVGINALAAAAASSHFRFVLGFFAISTLPYLLQLLFGAGEFSLPLLVMMLAVGVVLLITVWCNRCNLTDLLELRFSYSNMAQDLADEIFAKQETESRLDRLARYDPLTGLANRSLFREELNHRISDQDRRGQRLAVVFVDIDRFKAVNDSLGHAAGNTILEEIAHRLRSLLPDQDLLARQSSDEFLICLPLSDTRHRLSHRLDQMIQAINQPLTVDDNELRINCSIGVAFFPDDAHSAEALIQHSDLAMARAKQRGGNTYQYFQAEMHHQAMQRLSMESALRKALNGNELHLNYQPQVDASTGRVVGVEALARWNHPDLGPISPGEFIPLAEDTGLIGPLGKWVLAEACRQAHHWLSVTESRFYMSVNLSVGQFDRNHLLEDVQEILRDSGLPAENLVLEITESLVMDDPEHHIPLLRELKSLGLQLALDDFGTGYSSMSYLRQLPIDILKLDRQFVRNVAGSDEEAAIARATITMADELGLHVVAEGVETAEQLRWLRQQNCHLVQGFFFSRPLEGADFEDLIRLPQAKLNEHWPEY</sequence>
<evidence type="ECO:0000313" key="4">
    <source>
        <dbReference type="EMBL" id="MCP1728543.1"/>
    </source>
</evidence>
<dbReference type="InterPro" id="IPR029787">
    <property type="entry name" value="Nucleotide_cyclase"/>
</dbReference>
<dbReference type="InterPro" id="IPR001633">
    <property type="entry name" value="EAL_dom"/>
</dbReference>
<feature type="transmembrane region" description="Helical" evidence="1">
    <location>
        <begin position="113"/>
        <end position="132"/>
    </location>
</feature>
<feature type="transmembrane region" description="Helical" evidence="1">
    <location>
        <begin position="163"/>
        <end position="183"/>
    </location>
</feature>
<dbReference type="PANTHER" id="PTHR44757">
    <property type="entry name" value="DIGUANYLATE CYCLASE DGCP"/>
    <property type="match status" value="1"/>
</dbReference>
<dbReference type="PANTHER" id="PTHR44757:SF2">
    <property type="entry name" value="BIOFILM ARCHITECTURE MAINTENANCE PROTEIN MBAA"/>
    <property type="match status" value="1"/>
</dbReference>
<evidence type="ECO:0000259" key="3">
    <source>
        <dbReference type="PROSITE" id="PS50887"/>
    </source>
</evidence>
<dbReference type="SUPFAM" id="SSF141868">
    <property type="entry name" value="EAL domain-like"/>
    <property type="match status" value="1"/>
</dbReference>
<feature type="transmembrane region" description="Helical" evidence="1">
    <location>
        <begin position="83"/>
        <end position="107"/>
    </location>
</feature>
<accession>A0ABT1GE73</accession>
<dbReference type="Gene3D" id="3.30.70.270">
    <property type="match status" value="1"/>
</dbReference>
<dbReference type="InterPro" id="IPR052155">
    <property type="entry name" value="Biofilm_reg_signaling"/>
</dbReference>
<dbReference type="Pfam" id="PF00990">
    <property type="entry name" value="GGDEF"/>
    <property type="match status" value="1"/>
</dbReference>
<organism evidence="4 5">
    <name type="scientific">Natronospira proteinivora</name>
    <dbReference type="NCBI Taxonomy" id="1807133"/>
    <lineage>
        <taxon>Bacteria</taxon>
        <taxon>Pseudomonadati</taxon>
        <taxon>Pseudomonadota</taxon>
        <taxon>Gammaproteobacteria</taxon>
        <taxon>Natronospirales</taxon>
        <taxon>Natronospiraceae</taxon>
        <taxon>Natronospira</taxon>
    </lineage>
</organism>
<dbReference type="SMART" id="SM00267">
    <property type="entry name" value="GGDEF"/>
    <property type="match status" value="1"/>
</dbReference>
<dbReference type="Proteomes" id="UP001523550">
    <property type="component" value="Unassembled WGS sequence"/>
</dbReference>
<evidence type="ECO:0000259" key="2">
    <source>
        <dbReference type="PROSITE" id="PS50883"/>
    </source>
</evidence>
<feature type="transmembrane region" description="Helical" evidence="1">
    <location>
        <begin position="139"/>
        <end position="157"/>
    </location>
</feature>